<sequence length="267" mass="29930">MFLSFASPLVHTQVTSTTQFRVNFQSLLSNDLALATLQHCFLALNGAGSTPIGPTQQDIPQEDIDKENARPIVRFERQLSLPAAAAADDAAVCTSSSQEVILWRKRKMRMGWHKFADSLDCLLASDCDEAFVGLNLGFGFHAFCVHINWLNLDFHLSGSLAVKFDRLIVTLDERVLLEVTCMIARFKMSGWVKVGRLIGGCFRPRVVDFGIHFTFYAIDQDCPTRIEDVTLEVHVSRLRIYSNNPNQPLHTLSRLIVDDGETIAIFT</sequence>
<evidence type="ECO:0000313" key="1">
    <source>
        <dbReference type="EMBL" id="KAK6969349.1"/>
    </source>
</evidence>
<comment type="caution">
    <text evidence="1">The sequence shown here is derived from an EMBL/GenBank/DDBJ whole genome shotgun (WGS) entry which is preliminary data.</text>
</comment>
<dbReference type="Proteomes" id="UP001362999">
    <property type="component" value="Unassembled WGS sequence"/>
</dbReference>
<gene>
    <name evidence="1" type="ORF">R3P38DRAFT_2814611</name>
</gene>
<evidence type="ECO:0000313" key="2">
    <source>
        <dbReference type="Proteomes" id="UP001362999"/>
    </source>
</evidence>
<reference evidence="1 2" key="1">
    <citation type="journal article" date="2024" name="J Genomics">
        <title>Draft genome sequencing and assembly of Favolaschia claudopus CIRM-BRFM 2984 isolated from oak limbs.</title>
        <authorList>
            <person name="Navarro D."/>
            <person name="Drula E."/>
            <person name="Chaduli D."/>
            <person name="Cazenave R."/>
            <person name="Ahrendt S."/>
            <person name="Wang J."/>
            <person name="Lipzen A."/>
            <person name="Daum C."/>
            <person name="Barry K."/>
            <person name="Grigoriev I.V."/>
            <person name="Favel A."/>
            <person name="Rosso M.N."/>
            <person name="Martin F."/>
        </authorList>
    </citation>
    <scope>NUCLEOTIDE SEQUENCE [LARGE SCALE GENOMIC DNA]</scope>
    <source>
        <strain evidence="1 2">CIRM-BRFM 2984</strain>
    </source>
</reference>
<name>A0AAV9Z2Y7_9AGAR</name>
<accession>A0AAV9Z2Y7</accession>
<organism evidence="1 2">
    <name type="scientific">Favolaschia claudopus</name>
    <dbReference type="NCBI Taxonomy" id="2862362"/>
    <lineage>
        <taxon>Eukaryota</taxon>
        <taxon>Fungi</taxon>
        <taxon>Dikarya</taxon>
        <taxon>Basidiomycota</taxon>
        <taxon>Agaricomycotina</taxon>
        <taxon>Agaricomycetes</taxon>
        <taxon>Agaricomycetidae</taxon>
        <taxon>Agaricales</taxon>
        <taxon>Marasmiineae</taxon>
        <taxon>Mycenaceae</taxon>
        <taxon>Favolaschia</taxon>
    </lineage>
</organism>
<keyword evidence="2" id="KW-1185">Reference proteome</keyword>
<proteinExistence type="predicted"/>
<protein>
    <submittedName>
        <fullName evidence="1">Uncharacterized protein</fullName>
    </submittedName>
</protein>
<dbReference type="AlphaFoldDB" id="A0AAV9Z2Y7"/>
<dbReference type="EMBL" id="JAWWNJ010000227">
    <property type="protein sequence ID" value="KAK6969349.1"/>
    <property type="molecule type" value="Genomic_DNA"/>
</dbReference>